<evidence type="ECO:0000313" key="2">
    <source>
        <dbReference type="Proteomes" id="UP000317010"/>
    </source>
</evidence>
<reference evidence="1 2" key="1">
    <citation type="submission" date="2019-07" db="EMBL/GenBank/DDBJ databases">
        <title>Genomic Encyclopedia of Archaeal and Bacterial Type Strains, Phase II (KMG-II): from individual species to whole genera.</title>
        <authorList>
            <person name="Goeker M."/>
        </authorList>
    </citation>
    <scope>NUCLEOTIDE SEQUENCE [LARGE SCALE GENOMIC DNA]</scope>
    <source>
        <strain evidence="1 2">ATCC BAA-1854</strain>
    </source>
</reference>
<accession>A0A562U7B2</accession>
<evidence type="ECO:0000313" key="1">
    <source>
        <dbReference type="EMBL" id="TWJ01716.1"/>
    </source>
</evidence>
<dbReference type="RefSeq" id="WP_144911864.1">
    <property type="nucleotide sequence ID" value="NZ_VLLI01000004.1"/>
</dbReference>
<protein>
    <recommendedName>
        <fullName evidence="3">YD repeat-containing protein</fullName>
    </recommendedName>
</protein>
<gene>
    <name evidence="1" type="ORF">JN11_01870</name>
</gene>
<sequence>MELYIHKRYIYLLFLIPFFTILVDKSFAQNTTDANANYIEFDIKKTVPTSPEAAMLGRFGDIPIGYYTGTANISVPLYTIKEGDLTIPINLSYHGSGIKVEDEATWVGLGWSMEPEGAIIKIINGKDDNITADNLPFIDATGYQYLFSRNDTTTVPGTIYSQTMEVGTSMWVCDGSGTVFSGPNDSAPILGAIIAGQGQPDIYQYSLPGGTSGKFYINPKTGLPVLIDKKDSLVVETPASTNQGGWIIKTLNGDKYLFASQETSYTDNFTNYGGETWKLTQITLSNGKIINFSYAVGGYSSISYNETYHDPYSYQPIAINDYGVVKHFAFPENTTQILTQIKTDNVTVNFNLGSRQDISSGGNPGGPQYSQKQVNSVDIVSTVTGQTIKSFDFNYSYFNSSADTSYTYLNYSSTSASLPVTSTARLKLDSVKEVGYTSAGLPVYNPPYVFTYNTSVAFPSKASFSRDFWGYYNGVINNKLLPNLNYFYYSNFNNYKSVPPATLNAFVGANRTVDTNFMKVGILTSVKYPTGGYTTFKYQANDFSNYSYPDVNAITNNSTTIRVSDQNNSTDVKSATFTLATNQTVQFNNYVEGGPTPTAPSFSAIQPSTITLSSTVNGVTSIVKQWTVTTNANEQAYDAGNDVISWLNDPVNLVANTPYTISVELPDALGPQNTASAQAVVLSTFSYYSPATNAPQLSYGGGLRVSTITDYDNTGALINNKVLKYINTDGTSSGKLMSNLNFLYARNILSSLQTGDLQTGDGSSFQAFAALQTVWYVSSQSAIPYSNSAGGNPVGYSRVEEINTGPNNTTNGKHVYYYFNTPDQTKVNNPNVPDLRNGLVAEEDILKANGDTLKKITSFYSDNNLLINPKGNSFTGVKIFNNFIGPDPCYKFEEPINGEYNYDPTTMPNKYEIDFYPIKSSWNLLNSKQTKDYNSNGIITTTEGYVYNNIGQLVRDSITNSRGEILTTYNKFPNDADTINNLTNKQLVDSSFYDHILEQHKLNNEVETSQVKINYAIINNQLVRSELDRSYNGNPLFTDVIFNQYGPNKNIQQVSDRGMKPSSIIWDYTNTYVIAEVNNANIVDIAYSSFEPNQSGNWLIDPSAKANPVGITGSYSCTLAGGTISKSGLTASKTYVVSYWTNTGTPLTIAGTVSGYPKMGLTLNGWTYYEYLVTGQTTITLSGGGTIDELRLYPLGTEMTSYTYNPPIGITSMINAKSQINYYEYDSFLRLMNIKDQYGNIIKHTDYHYQGQ</sequence>
<comment type="caution">
    <text evidence="1">The sequence shown here is derived from an EMBL/GenBank/DDBJ whole genome shotgun (WGS) entry which is preliminary data.</text>
</comment>
<name>A0A562U7B2_9SPHI</name>
<evidence type="ECO:0008006" key="3">
    <source>
        <dbReference type="Google" id="ProtNLM"/>
    </source>
</evidence>
<proteinExistence type="predicted"/>
<dbReference type="OrthoDB" id="903892at2"/>
<dbReference type="Proteomes" id="UP000317010">
    <property type="component" value="Unassembled WGS sequence"/>
</dbReference>
<dbReference type="AlphaFoldDB" id="A0A562U7B2"/>
<organism evidence="1 2">
    <name type="scientific">Mucilaginibacter frigoritolerans</name>
    <dbReference type="NCBI Taxonomy" id="652788"/>
    <lineage>
        <taxon>Bacteria</taxon>
        <taxon>Pseudomonadati</taxon>
        <taxon>Bacteroidota</taxon>
        <taxon>Sphingobacteriia</taxon>
        <taxon>Sphingobacteriales</taxon>
        <taxon>Sphingobacteriaceae</taxon>
        <taxon>Mucilaginibacter</taxon>
    </lineage>
</organism>
<dbReference type="EMBL" id="VLLI01000004">
    <property type="protein sequence ID" value="TWJ01716.1"/>
    <property type="molecule type" value="Genomic_DNA"/>
</dbReference>
<keyword evidence="2" id="KW-1185">Reference proteome</keyword>